<keyword evidence="1" id="KW-0732">Signal</keyword>
<gene>
    <name evidence="2" type="ORF">SAMN05444004_105138</name>
</gene>
<keyword evidence="3" id="KW-1185">Reference proteome</keyword>
<dbReference type="OrthoDB" id="7859048at2"/>
<proteinExistence type="predicted"/>
<name>A0A1H3PSL4_9RHOB</name>
<dbReference type="Proteomes" id="UP000198914">
    <property type="component" value="Unassembled WGS sequence"/>
</dbReference>
<feature type="signal peptide" evidence="1">
    <location>
        <begin position="1"/>
        <end position="16"/>
    </location>
</feature>
<dbReference type="Pfam" id="PF17267">
    <property type="entry name" value="DUF5333"/>
    <property type="match status" value="1"/>
</dbReference>
<dbReference type="EMBL" id="FNPX01000005">
    <property type="protein sequence ID" value="SDZ03961.1"/>
    <property type="molecule type" value="Genomic_DNA"/>
</dbReference>
<evidence type="ECO:0000313" key="2">
    <source>
        <dbReference type="EMBL" id="SDZ03961.1"/>
    </source>
</evidence>
<accession>A0A1H3PSL4</accession>
<organism evidence="2 3">
    <name type="scientific">Jannaschia faecimaris</name>
    <dbReference type="NCBI Taxonomy" id="1244108"/>
    <lineage>
        <taxon>Bacteria</taxon>
        <taxon>Pseudomonadati</taxon>
        <taxon>Pseudomonadota</taxon>
        <taxon>Alphaproteobacteria</taxon>
        <taxon>Rhodobacterales</taxon>
        <taxon>Roseobacteraceae</taxon>
        <taxon>Jannaschia</taxon>
    </lineage>
</organism>
<dbReference type="STRING" id="1244108.SAMN05444004_105138"/>
<evidence type="ECO:0000313" key="3">
    <source>
        <dbReference type="Proteomes" id="UP000198914"/>
    </source>
</evidence>
<dbReference type="InterPro" id="IPR020349">
    <property type="entry name" value="Uncharacterised_14.7kDa"/>
</dbReference>
<sequence>MIRVLALMLAATPAHAQEKVPAPEVFVVSAMATSTAQILAVNCPRLSINPGAMTRETARVLDELGALGFTPENLVDRIEDPADRIEVLQTAFLTKHDLLEGATTDTVCAAGLREISEGSDIGALLLEVEE</sequence>
<feature type="chain" id="PRO_5011742407" evidence="1">
    <location>
        <begin position="17"/>
        <end position="130"/>
    </location>
</feature>
<reference evidence="3" key="1">
    <citation type="submission" date="2016-10" db="EMBL/GenBank/DDBJ databases">
        <authorList>
            <person name="Varghese N."/>
            <person name="Submissions S."/>
        </authorList>
    </citation>
    <scope>NUCLEOTIDE SEQUENCE [LARGE SCALE GENOMIC DNA]</scope>
    <source>
        <strain evidence="3">DSM 100420</strain>
    </source>
</reference>
<dbReference type="AlphaFoldDB" id="A0A1H3PSL4"/>
<evidence type="ECO:0000256" key="1">
    <source>
        <dbReference type="SAM" id="SignalP"/>
    </source>
</evidence>
<protein>
    <submittedName>
        <fullName evidence="2">Uncharacterized protein</fullName>
    </submittedName>
</protein>
<dbReference type="RefSeq" id="WP_092644631.1">
    <property type="nucleotide sequence ID" value="NZ_FNPX01000005.1"/>
</dbReference>